<evidence type="ECO:0000313" key="9">
    <source>
        <dbReference type="Proteomes" id="UP000756387"/>
    </source>
</evidence>
<sequence length="349" mass="38205">MDDEARPTRVALALGGGGARGYAHMGVMRVLEERGYEVVGIAGTSMGSVIAALYAKGRLQEYEQWVTALTQRDVIRLLDPALRSPGAIKGERVMARVSELLDGVRIEDLPIPFTAVATDLLNRKEVWFQEGPVDMAVRASIALPSFITPVMLNGRLLADGAMVNPVPIAPLSGLDVDLVVAVNVNGTPRDPSARLGRVRESADPRPVAEWQERLRRTASQVFDNETGRRLTSWLSARRSEADHDPEATDEPAGVPAPETADEGFDSLPPDLGMLSVMELSLDTLQSVVTRYRMASYPPDVMITMPKDICRTLDFHRGAEMVEVGRAYTERALDEYEAGDMESPQDHIEV</sequence>
<keyword evidence="2 5" id="KW-0378">Hydrolase</keyword>
<dbReference type="PANTHER" id="PTHR14226">
    <property type="entry name" value="NEUROPATHY TARGET ESTERASE/SWISS CHEESE D.MELANOGASTER"/>
    <property type="match status" value="1"/>
</dbReference>
<accession>A0ABR9RPT9</accession>
<proteinExistence type="inferred from homology"/>
<feature type="active site" description="Nucleophile" evidence="5">
    <location>
        <position position="45"/>
    </location>
</feature>
<comment type="similarity">
    <text evidence="1">Belongs to the NTE family.</text>
</comment>
<dbReference type="SUPFAM" id="SSF52151">
    <property type="entry name" value="FabD/lysophospholipase-like"/>
    <property type="match status" value="1"/>
</dbReference>
<evidence type="ECO:0000256" key="5">
    <source>
        <dbReference type="PROSITE-ProRule" id="PRU01161"/>
    </source>
</evidence>
<dbReference type="InterPro" id="IPR001423">
    <property type="entry name" value="LysoPLipase_patatin_CS"/>
</dbReference>
<dbReference type="Gene3D" id="3.40.1090.10">
    <property type="entry name" value="Cytosolic phospholipase A2 catalytic domain"/>
    <property type="match status" value="2"/>
</dbReference>
<protein>
    <submittedName>
        <fullName evidence="8">Patatin-like phospholipase family protein</fullName>
    </submittedName>
</protein>
<feature type="region of interest" description="Disordered" evidence="6">
    <location>
        <begin position="236"/>
        <end position="269"/>
    </location>
</feature>
<evidence type="ECO:0000313" key="8">
    <source>
        <dbReference type="EMBL" id="MBE7323575.1"/>
    </source>
</evidence>
<evidence type="ECO:0000256" key="1">
    <source>
        <dbReference type="ARBA" id="ARBA00006636"/>
    </source>
</evidence>
<dbReference type="InterPro" id="IPR002641">
    <property type="entry name" value="PNPLA_dom"/>
</dbReference>
<keyword evidence="9" id="KW-1185">Reference proteome</keyword>
<dbReference type="PROSITE" id="PS01237">
    <property type="entry name" value="UPF0028"/>
    <property type="match status" value="1"/>
</dbReference>
<dbReference type="InterPro" id="IPR016035">
    <property type="entry name" value="Acyl_Trfase/lysoPLipase"/>
</dbReference>
<feature type="short sequence motif" description="GXSXG" evidence="5">
    <location>
        <begin position="43"/>
        <end position="47"/>
    </location>
</feature>
<evidence type="ECO:0000256" key="3">
    <source>
        <dbReference type="ARBA" id="ARBA00022963"/>
    </source>
</evidence>
<evidence type="ECO:0000256" key="4">
    <source>
        <dbReference type="ARBA" id="ARBA00023098"/>
    </source>
</evidence>
<name>A0ABR9RPT9_9ACTN</name>
<feature type="active site" description="Proton acceptor" evidence="5">
    <location>
        <position position="159"/>
    </location>
</feature>
<dbReference type="EMBL" id="JADCSA010000002">
    <property type="protein sequence ID" value="MBE7323575.1"/>
    <property type="molecule type" value="Genomic_DNA"/>
</dbReference>
<feature type="compositionally biased region" description="Basic and acidic residues" evidence="6">
    <location>
        <begin position="237"/>
        <end position="246"/>
    </location>
</feature>
<dbReference type="Pfam" id="PF01734">
    <property type="entry name" value="Patatin"/>
    <property type="match status" value="1"/>
</dbReference>
<evidence type="ECO:0000256" key="6">
    <source>
        <dbReference type="SAM" id="MobiDB-lite"/>
    </source>
</evidence>
<gene>
    <name evidence="8" type="ORF">IEQ44_02770</name>
</gene>
<evidence type="ECO:0000256" key="2">
    <source>
        <dbReference type="ARBA" id="ARBA00022801"/>
    </source>
</evidence>
<organism evidence="8 9">
    <name type="scientific">Nocardioides malaquae</name>
    <dbReference type="NCBI Taxonomy" id="2773426"/>
    <lineage>
        <taxon>Bacteria</taxon>
        <taxon>Bacillati</taxon>
        <taxon>Actinomycetota</taxon>
        <taxon>Actinomycetes</taxon>
        <taxon>Propionibacteriales</taxon>
        <taxon>Nocardioidaceae</taxon>
        <taxon>Nocardioides</taxon>
    </lineage>
</organism>
<dbReference type="PROSITE" id="PS51635">
    <property type="entry name" value="PNPLA"/>
    <property type="match status" value="1"/>
</dbReference>
<reference evidence="8 9" key="1">
    <citation type="submission" date="2020-10" db="EMBL/GenBank/DDBJ databases">
        <title>Nocardioides sp. isolated from sludge.</title>
        <authorList>
            <person name="Zhang X."/>
        </authorList>
    </citation>
    <scope>NUCLEOTIDE SEQUENCE [LARGE SCALE GENOMIC DNA]</scope>
    <source>
        <strain evidence="8 9">Y6</strain>
    </source>
</reference>
<dbReference type="PANTHER" id="PTHR14226:SF76">
    <property type="entry name" value="NTE FAMILY PROTEIN RSSA"/>
    <property type="match status" value="1"/>
</dbReference>
<dbReference type="Proteomes" id="UP000756387">
    <property type="component" value="Unassembled WGS sequence"/>
</dbReference>
<keyword evidence="3 5" id="KW-0442">Lipid degradation</keyword>
<dbReference type="RefSeq" id="WP_193636894.1">
    <property type="nucleotide sequence ID" value="NZ_JADCSA010000002.1"/>
</dbReference>
<feature type="domain" description="PNPLA" evidence="7">
    <location>
        <begin position="12"/>
        <end position="172"/>
    </location>
</feature>
<keyword evidence="4 5" id="KW-0443">Lipid metabolism</keyword>
<dbReference type="InterPro" id="IPR050301">
    <property type="entry name" value="NTE"/>
</dbReference>
<evidence type="ECO:0000259" key="7">
    <source>
        <dbReference type="PROSITE" id="PS51635"/>
    </source>
</evidence>
<comment type="caution">
    <text evidence="8">The sequence shown here is derived from an EMBL/GenBank/DDBJ whole genome shotgun (WGS) entry which is preliminary data.</text>
</comment>
<feature type="short sequence motif" description="DGA/G" evidence="5">
    <location>
        <begin position="159"/>
        <end position="161"/>
    </location>
</feature>
<feature type="short sequence motif" description="GXGXXG" evidence="5">
    <location>
        <begin position="16"/>
        <end position="21"/>
    </location>
</feature>